<dbReference type="Gene3D" id="3.40.50.300">
    <property type="entry name" value="P-loop containing nucleotide triphosphate hydrolases"/>
    <property type="match status" value="1"/>
</dbReference>
<dbReference type="Pfam" id="PF17866">
    <property type="entry name" value="AAA_lid_6"/>
    <property type="match status" value="1"/>
</dbReference>
<dbReference type="AlphaFoldDB" id="A0AAW5LYF3"/>
<sequence>MMNYYHIKLMGDVQQLERPSESFAQENNWMYFLKEKEDLFIVTGAANTKREIAKKVQSLWEVDVYLDGYSSITEDDFIDKVGREQLGEFGYFLLKQSKENKQGLTPNEDVLSENMSGLTTFKNSIQHLINYLDYQSNYLESHTKEPFFLIFNGQKGSGRKYALQYLERLFDLKAVDIHCSEYFLPKTDEKQFPVVYDYFKARARPKLELFANINAKRENNICILIAQSTEEAKKIEMELQEEYYNVNRIEFPPYTNDELVEIAIQLLAKRRISIDKKIVREYVEKASNLNNAKDIRRMVQRIHEYAVATNYCQENGLLDLGHFSLQKEQSKSKCGQAEKRLNQMIGLQSVKKLIRQQVAFEQLSKLRKEKGYHVEESNGHLLFTGNPGTGKTEVARLYTEILYEYGLIAENKIVEVGRADLIGEYVGQTAPKIKKVFDSASGGVLFIDEAYSLIPQSERDFANEAIPTIIQEMENRRNEVVVIFAGYKELMHNFIDTNPGLQSRISNIIHFEDYSVDELNEIFRIMLSNKGYSIESSCESALHLHFLSRIRNEHFGNGRYVRKLIEAILYQQATRVMERIGKRDLDETEMNAVIEVDIKNAIQELSELESTQRLIGFGLQG</sequence>
<dbReference type="FunFam" id="3.40.50.300:FF:000216">
    <property type="entry name" value="Type VII secretion ATPase EccA"/>
    <property type="match status" value="1"/>
</dbReference>
<dbReference type="SUPFAM" id="SSF52540">
    <property type="entry name" value="P-loop containing nucleoside triphosphate hydrolases"/>
    <property type="match status" value="2"/>
</dbReference>
<dbReference type="GO" id="GO:0005524">
    <property type="term" value="F:ATP binding"/>
    <property type="evidence" value="ECO:0007669"/>
    <property type="project" value="UniProtKB-KW"/>
</dbReference>
<evidence type="ECO:0000313" key="6">
    <source>
        <dbReference type="Proteomes" id="UP001206089"/>
    </source>
</evidence>
<comment type="caution">
    <text evidence="5">The sequence shown here is derived from an EMBL/GenBank/DDBJ whole genome shotgun (WGS) entry which is preliminary data.</text>
</comment>
<evidence type="ECO:0000256" key="1">
    <source>
        <dbReference type="ARBA" id="ARBA00010378"/>
    </source>
</evidence>
<protein>
    <submittedName>
        <fullName evidence="5">AAA family ATPase</fullName>
    </submittedName>
</protein>
<evidence type="ECO:0000313" key="5">
    <source>
        <dbReference type="EMBL" id="MCR1233308.1"/>
    </source>
</evidence>
<evidence type="ECO:0000259" key="4">
    <source>
        <dbReference type="SMART" id="SM00382"/>
    </source>
</evidence>
<dbReference type="InterPro" id="IPR003959">
    <property type="entry name" value="ATPase_AAA_core"/>
</dbReference>
<keyword evidence="3" id="KW-0067">ATP-binding</keyword>
<dbReference type="SMART" id="SM00382">
    <property type="entry name" value="AAA"/>
    <property type="match status" value="1"/>
</dbReference>
<dbReference type="RefSeq" id="WP_050572590.1">
    <property type="nucleotide sequence ID" value="NZ_CP135063.1"/>
</dbReference>
<reference evidence="5" key="1">
    <citation type="submission" date="2022-07" db="EMBL/GenBank/DDBJ databases">
        <authorList>
            <person name="Peng Z."/>
        </authorList>
    </citation>
    <scope>NUCLEOTIDE SEQUENCE</scope>
    <source>
        <strain evidence="5">2022WUSS069</strain>
    </source>
</reference>
<dbReference type="InterPro" id="IPR003593">
    <property type="entry name" value="AAA+_ATPase"/>
</dbReference>
<evidence type="ECO:0000256" key="2">
    <source>
        <dbReference type="ARBA" id="ARBA00022741"/>
    </source>
</evidence>
<dbReference type="GO" id="GO:0016887">
    <property type="term" value="F:ATP hydrolysis activity"/>
    <property type="evidence" value="ECO:0007669"/>
    <property type="project" value="InterPro"/>
</dbReference>
<dbReference type="PANTHER" id="PTHR43392">
    <property type="entry name" value="AAA-TYPE ATPASE FAMILY PROTEIN / ANKYRIN REPEAT FAMILY PROTEIN"/>
    <property type="match status" value="1"/>
</dbReference>
<dbReference type="InterPro" id="IPR041627">
    <property type="entry name" value="AAA_lid_6"/>
</dbReference>
<dbReference type="Pfam" id="PF00004">
    <property type="entry name" value="AAA"/>
    <property type="match status" value="1"/>
</dbReference>
<dbReference type="InterPro" id="IPR027417">
    <property type="entry name" value="P-loop_NTPase"/>
</dbReference>
<dbReference type="CDD" id="cd00009">
    <property type="entry name" value="AAA"/>
    <property type="match status" value="1"/>
</dbReference>
<proteinExistence type="inferred from homology"/>
<gene>
    <name evidence="5" type="ORF">NQD44_09390</name>
</gene>
<dbReference type="EMBL" id="JANJPK010000028">
    <property type="protein sequence ID" value="MCR1233308.1"/>
    <property type="molecule type" value="Genomic_DNA"/>
</dbReference>
<comment type="similarity">
    <text evidence="1">Belongs to the CbxX/CfxQ family.</text>
</comment>
<dbReference type="InterPro" id="IPR050773">
    <property type="entry name" value="CbxX/CfxQ_RuBisCO_ESX"/>
</dbReference>
<accession>A0AAW5LYF3</accession>
<dbReference type="Proteomes" id="UP001206089">
    <property type="component" value="Unassembled WGS sequence"/>
</dbReference>
<feature type="domain" description="AAA+ ATPase" evidence="4">
    <location>
        <begin position="377"/>
        <end position="515"/>
    </location>
</feature>
<name>A0AAW5LYF3_STRSU</name>
<organism evidence="5 6">
    <name type="scientific">Streptococcus suis</name>
    <dbReference type="NCBI Taxonomy" id="1307"/>
    <lineage>
        <taxon>Bacteria</taxon>
        <taxon>Bacillati</taxon>
        <taxon>Bacillota</taxon>
        <taxon>Bacilli</taxon>
        <taxon>Lactobacillales</taxon>
        <taxon>Streptococcaceae</taxon>
        <taxon>Streptococcus</taxon>
    </lineage>
</organism>
<dbReference type="PANTHER" id="PTHR43392:SF2">
    <property type="entry name" value="AAA-TYPE ATPASE FAMILY PROTEIN _ ANKYRIN REPEAT FAMILY PROTEIN"/>
    <property type="match status" value="1"/>
</dbReference>
<dbReference type="InterPro" id="IPR000641">
    <property type="entry name" value="CbxX/CfxQ"/>
</dbReference>
<dbReference type="Gene3D" id="1.10.8.60">
    <property type="match status" value="1"/>
</dbReference>
<evidence type="ECO:0000256" key="3">
    <source>
        <dbReference type="ARBA" id="ARBA00022840"/>
    </source>
</evidence>
<keyword evidence="2" id="KW-0547">Nucleotide-binding</keyword>
<dbReference type="PRINTS" id="PR00819">
    <property type="entry name" value="CBXCFQXSUPER"/>
</dbReference>